<comment type="caution">
    <text evidence="1">The sequence shown here is derived from an EMBL/GenBank/DDBJ whole genome shotgun (WGS) entry which is preliminary data.</text>
</comment>
<dbReference type="Proteomes" id="UP000634136">
    <property type="component" value="Unassembled WGS sequence"/>
</dbReference>
<gene>
    <name evidence="1" type="ORF">G2W53_028863</name>
</gene>
<dbReference type="AlphaFoldDB" id="A0A834WF67"/>
<sequence length="183" mass="19710">MVLDEGKGRAGPSGLANNGVNVIPQDEEMGVVGADKVFVQQVTPVNNELPSLSRLSLISFIFSPSLTLTLTLTLTLSRLSTLILSESHNRSLTNPKPISYLTSSLSPPPSHVIEYCKKHSEAVIDISIGENDMSVALDAPKSCGAPDFLNCPLNDNDLLYDLTMRPLPPQEVGQQWSGTTVDH</sequence>
<name>A0A834WF67_9FABA</name>
<dbReference type="EMBL" id="JAAIUW010000009">
    <property type="protein sequence ID" value="KAF7814894.1"/>
    <property type="molecule type" value="Genomic_DNA"/>
</dbReference>
<reference evidence="1" key="1">
    <citation type="submission" date="2020-09" db="EMBL/GenBank/DDBJ databases">
        <title>Genome-Enabled Discovery of Anthraquinone Biosynthesis in Senna tora.</title>
        <authorList>
            <person name="Kang S.-H."/>
            <person name="Pandey R.P."/>
            <person name="Lee C.-M."/>
            <person name="Sim J.-S."/>
            <person name="Jeong J.-T."/>
            <person name="Choi B.-S."/>
            <person name="Jung M."/>
            <person name="Ginzburg D."/>
            <person name="Zhao K."/>
            <person name="Won S.Y."/>
            <person name="Oh T.-J."/>
            <person name="Yu Y."/>
            <person name="Kim N.-H."/>
            <person name="Lee O.R."/>
            <person name="Lee T.-H."/>
            <person name="Bashyal P."/>
            <person name="Kim T.-S."/>
            <person name="Lee W.-H."/>
            <person name="Kawkins C."/>
            <person name="Kim C.-K."/>
            <person name="Kim J.S."/>
            <person name="Ahn B.O."/>
            <person name="Rhee S.Y."/>
            <person name="Sohng J.K."/>
        </authorList>
    </citation>
    <scope>NUCLEOTIDE SEQUENCE</scope>
    <source>
        <tissue evidence="1">Leaf</tissue>
    </source>
</reference>
<evidence type="ECO:0000313" key="1">
    <source>
        <dbReference type="EMBL" id="KAF7814894.1"/>
    </source>
</evidence>
<keyword evidence="2" id="KW-1185">Reference proteome</keyword>
<accession>A0A834WF67</accession>
<evidence type="ECO:0000313" key="2">
    <source>
        <dbReference type="Proteomes" id="UP000634136"/>
    </source>
</evidence>
<protein>
    <submittedName>
        <fullName evidence="1">Uncharacterized protein</fullName>
    </submittedName>
</protein>
<proteinExistence type="predicted"/>
<organism evidence="1 2">
    <name type="scientific">Senna tora</name>
    <dbReference type="NCBI Taxonomy" id="362788"/>
    <lineage>
        <taxon>Eukaryota</taxon>
        <taxon>Viridiplantae</taxon>
        <taxon>Streptophyta</taxon>
        <taxon>Embryophyta</taxon>
        <taxon>Tracheophyta</taxon>
        <taxon>Spermatophyta</taxon>
        <taxon>Magnoliopsida</taxon>
        <taxon>eudicotyledons</taxon>
        <taxon>Gunneridae</taxon>
        <taxon>Pentapetalae</taxon>
        <taxon>rosids</taxon>
        <taxon>fabids</taxon>
        <taxon>Fabales</taxon>
        <taxon>Fabaceae</taxon>
        <taxon>Caesalpinioideae</taxon>
        <taxon>Cassia clade</taxon>
        <taxon>Senna</taxon>
    </lineage>
</organism>